<keyword evidence="3" id="KW-1185">Reference proteome</keyword>
<reference evidence="2" key="2">
    <citation type="submission" date="2023-01" db="EMBL/GenBank/DDBJ databases">
        <authorList>
            <person name="Sun Q."/>
            <person name="Evtushenko L."/>
        </authorList>
    </citation>
    <scope>NUCLEOTIDE SEQUENCE</scope>
    <source>
        <strain evidence="2">VKM B-2748</strain>
    </source>
</reference>
<evidence type="ECO:0000313" key="3">
    <source>
        <dbReference type="Proteomes" id="UP001143309"/>
    </source>
</evidence>
<organism evidence="2 3">
    <name type="scientific">Methylopila turkensis</name>
    <dbReference type="NCBI Taxonomy" id="1437816"/>
    <lineage>
        <taxon>Bacteria</taxon>
        <taxon>Pseudomonadati</taxon>
        <taxon>Pseudomonadota</taxon>
        <taxon>Alphaproteobacteria</taxon>
        <taxon>Hyphomicrobiales</taxon>
        <taxon>Methylopilaceae</taxon>
        <taxon>Methylopila</taxon>
    </lineage>
</organism>
<feature type="transmembrane region" description="Helical" evidence="1">
    <location>
        <begin position="44"/>
        <end position="65"/>
    </location>
</feature>
<accession>A0A9W6JN45</accession>
<comment type="caution">
    <text evidence="2">The sequence shown here is derived from an EMBL/GenBank/DDBJ whole genome shotgun (WGS) entry which is preliminary data.</text>
</comment>
<keyword evidence="1" id="KW-0472">Membrane</keyword>
<keyword evidence="1" id="KW-1133">Transmembrane helix</keyword>
<protein>
    <submittedName>
        <fullName evidence="2">Uncharacterized protein</fullName>
    </submittedName>
</protein>
<sequence>MGIERLVLTQVIVYSVAVLIVALTLAIVLDLFSLRRLPAEIRRYVYRTFLVGILGLVLAFVTGVLKTPGEIENAVGQVVARSTENNIRLSNARSSAILPEALAGAAPRPADPQSAPVVYMQASTLAQKNGAGPFLAALRQAGVKTPGVEIVGVRAPPKAELRYFNEGDKDLADRIAGVARANGFDDVVVKIITSYKAPPGQLEFWYPRAVADPAP</sequence>
<proteinExistence type="predicted"/>
<dbReference type="Proteomes" id="UP001143309">
    <property type="component" value="Unassembled WGS sequence"/>
</dbReference>
<evidence type="ECO:0000313" key="2">
    <source>
        <dbReference type="EMBL" id="GLK78754.1"/>
    </source>
</evidence>
<reference evidence="2" key="1">
    <citation type="journal article" date="2014" name="Int. J. Syst. Evol. Microbiol.">
        <title>Complete genome sequence of Corynebacterium casei LMG S-19264T (=DSM 44701T), isolated from a smear-ripened cheese.</title>
        <authorList>
            <consortium name="US DOE Joint Genome Institute (JGI-PGF)"/>
            <person name="Walter F."/>
            <person name="Albersmeier A."/>
            <person name="Kalinowski J."/>
            <person name="Ruckert C."/>
        </authorList>
    </citation>
    <scope>NUCLEOTIDE SEQUENCE</scope>
    <source>
        <strain evidence="2">VKM B-2748</strain>
    </source>
</reference>
<keyword evidence="1" id="KW-0812">Transmembrane</keyword>
<feature type="transmembrane region" description="Helical" evidence="1">
    <location>
        <begin position="12"/>
        <end position="32"/>
    </location>
</feature>
<name>A0A9W6JN45_9HYPH</name>
<dbReference type="RefSeq" id="WP_271199260.1">
    <property type="nucleotide sequence ID" value="NZ_BSFL01000001.1"/>
</dbReference>
<evidence type="ECO:0000256" key="1">
    <source>
        <dbReference type="SAM" id="Phobius"/>
    </source>
</evidence>
<dbReference type="EMBL" id="BSFL01000001">
    <property type="protein sequence ID" value="GLK78754.1"/>
    <property type="molecule type" value="Genomic_DNA"/>
</dbReference>
<gene>
    <name evidence="2" type="ORF">GCM10008174_04950</name>
</gene>
<dbReference type="AlphaFoldDB" id="A0A9W6JN45"/>